<dbReference type="GO" id="GO:0017056">
    <property type="term" value="F:structural constituent of nuclear pore"/>
    <property type="evidence" value="ECO:0007669"/>
    <property type="project" value="TreeGrafter"/>
</dbReference>
<dbReference type="GO" id="GO:0008139">
    <property type="term" value="F:nuclear localization sequence binding"/>
    <property type="evidence" value="ECO:0007669"/>
    <property type="project" value="TreeGrafter"/>
</dbReference>
<feature type="region of interest" description="Disordered" evidence="1">
    <location>
        <begin position="826"/>
        <end position="850"/>
    </location>
</feature>
<feature type="region of interest" description="Disordered" evidence="1">
    <location>
        <begin position="1503"/>
        <end position="1522"/>
    </location>
</feature>
<feature type="compositionally biased region" description="Low complexity" evidence="1">
    <location>
        <begin position="1293"/>
        <end position="1310"/>
    </location>
</feature>
<feature type="compositionally biased region" description="Low complexity" evidence="1">
    <location>
        <begin position="1568"/>
        <end position="1585"/>
    </location>
</feature>
<feature type="compositionally biased region" description="Polar residues" evidence="1">
    <location>
        <begin position="1076"/>
        <end position="1093"/>
    </location>
</feature>
<feature type="compositionally biased region" description="Polar residues" evidence="1">
    <location>
        <begin position="1543"/>
        <end position="1566"/>
    </location>
</feature>
<feature type="region of interest" description="Disordered" evidence="1">
    <location>
        <begin position="577"/>
        <end position="633"/>
    </location>
</feature>
<sequence>MMEVAADRKEVLEFKFGRLCNLRLFPTSCKLDRTHPLNVVATSNKYGLIFAGTPSGIQCIPLSNVVELQEKRPNNRGNIENYQRREHKLGCAPSHVGVNSSGDLVAVVINHQDCPVLQIYYVQSFASQDIAKMSEMRLSSSPGTRVLDLQWNPAIANVIGAVVSDGSAVVFEINLSGGAPTISSAPPSAQAMCLCWSPKGKQVVLGSKVGNLTQYKPDLKPVKSYPPPQIPNIQFEVTSVHWLSSFQFIAVYKPNNDPQGRSLVMVVNVPKSGQQSFVNYEDICFGSDTLRHEHFFIHVAAWNILIISTGNGLEVSVLRQEGEKWVQWMQDEGGRAELPQTETHDDVFAVGMALNFNATKPIPIGDSGSIPPMPYLLFMSEEGVLCIFHTMNVLPNAATVCTAPQELPKQFFIVPEAGGEPAALTMSGSPAPKPTDGAPAAMGIGAGEAIPSTKSSSTSFFSTSSASPFQLGGAPSSTQPPSSQAPSGFQMPLFGAPASLGAQVTAQPKISQPQAAPVKPLPTQFSWGAPQQTGTSGGLFGSPSSKPSDAVPAATTAVSSSGDATGLQSLGSQFSTGVATSTAAPPMPKFQLGNTASLTTPATTAPVVTASQPAAPQPKESTPAPAGPPPVDDTMIKKEIAKEVASIENLLSSVRSDSVAVRRLMGDKTSLPSVAVNLDGLEKFEKELRETTATENAEVRALKASLVEMWGWLENIKAKQRQSTSQRYLDTIESKELDPLMKKFMKSIEQNTLYVETKIREATDHLNSIWEKQKEPGSVKNFDIPHMEVIYQTMAANMKMLAVQQARVSELEGKLATTLKARKKTIPQVLNDSNPKRNTSHWSSLNSSDQNTQLEKLADKLLQTRIDSDNETSRSFKEAANRYIALSNMRKPLSSEKEAALWNWHKSHKVIHTKANRAAIPDNEILSRLSMKITPTKTPAPAKPSAPIVETPVATSSKPISRNLFVTPAVSQTATSGAPIFPPLVTSTPFPSQSKTDESKGMGKGFLSPIPQSVIPVSATKSPTTFEPKGLVSQNPASKSIFGSPFSATNTTKEQSLLSSPAITQVTVAASSPQVLSSKLPSNPSGMSTSPFSLLSGKPVESTRAPLPSAKENQPNFGAEPTKTVSTSDVKTASNTSTIFGLLSGSTMTVAPEKTLAPASTTASGSIFGSSPFGQSTGMSSFQLGGSPFGSISATTSSVTATSGSPAVAKSSVFQVASPVSSSLPSVSIFSLGSSATPVSEIKTVTTTTSTPQSSFSAPSFSTAFNFNQSKTTASVAGTVPSDGTTSAPISLSSISTQPATTSTSSSIFGGSSVASPITSVSTSSTAQSASPTVPATTSISIFGGSASSAPTVSSPVSPLLVTPEKVSSSTVPGGLSFGSISLTPAASSVPNSTTASGFGSSALSGTQSTQATTTSTSSFSFGNVAFGSTTTTSSVFGTTASSPTTTESTLFQTPQKSTSTFSGASAQPVFGTPASSPATFSTPTTSAQPTFGTPTTAALPAFGTPTAAAQPPFGTPTTTAQPTFGTPTTSAQPTFGTSTATTQPAFGASTTTQPSFGAPSTSAQAFGSPSTSAPVFSSTTSTSVFGTPTTSATSVFGAASALSNTSFFGSPTTTAASFGSTPAGNIFGGTSSFSTPSTTSSSIFGAPICSPNSTSAPTNKNVFGSPFESSNTGTAFGGTPSFSSFRSNTPGAGTFGTSGGSIFGGGGSTFGQPQQSSGLFQSGNSSPSVFGTPNAQQQTPGAFSSGGQSIQQTGFGSFGASQPQQTSRPFGSSGGAIFGAQAAFGSAPTFGGTATFGGSPTNKIFGAPTTPAAPAFGSPTQQSSTFENLAGQNTVSFGNLAQNQQPTFGAGGPSAFGQQPQPQQQLQQQQQQQQ</sequence>
<evidence type="ECO:0008006" key="3">
    <source>
        <dbReference type="Google" id="ProtNLM"/>
    </source>
</evidence>
<dbReference type="EMBL" id="GBHO01006626">
    <property type="protein sequence ID" value="JAG36978.1"/>
    <property type="molecule type" value="Transcribed_RNA"/>
</dbReference>
<feature type="compositionally biased region" description="Low complexity" evidence="1">
    <location>
        <begin position="595"/>
        <end position="618"/>
    </location>
</feature>
<feature type="region of interest" description="Disordered" evidence="1">
    <location>
        <begin position="1387"/>
        <end position="1408"/>
    </location>
</feature>
<feature type="region of interest" description="Disordered" evidence="1">
    <location>
        <begin position="1440"/>
        <end position="1497"/>
    </location>
</feature>
<feature type="compositionally biased region" description="Polar residues" evidence="1">
    <location>
        <begin position="1277"/>
        <end position="1292"/>
    </location>
</feature>
<feature type="compositionally biased region" description="Low complexity" evidence="1">
    <location>
        <begin position="1473"/>
        <end position="1492"/>
    </location>
</feature>
<dbReference type="InterPro" id="IPR015943">
    <property type="entry name" value="WD40/YVTN_repeat-like_dom_sf"/>
</dbReference>
<feature type="non-terminal residue" evidence="2">
    <location>
        <position position="1875"/>
    </location>
</feature>
<feature type="region of interest" description="Disordered" evidence="1">
    <location>
        <begin position="982"/>
        <end position="1002"/>
    </location>
</feature>
<dbReference type="GO" id="GO:0005643">
    <property type="term" value="C:nuclear pore"/>
    <property type="evidence" value="ECO:0007669"/>
    <property type="project" value="TreeGrafter"/>
</dbReference>
<dbReference type="GO" id="GO:0006606">
    <property type="term" value="P:protein import into nucleus"/>
    <property type="evidence" value="ECO:0007669"/>
    <property type="project" value="TreeGrafter"/>
</dbReference>
<feature type="compositionally biased region" description="Low complexity" evidence="1">
    <location>
        <begin position="452"/>
        <end position="487"/>
    </location>
</feature>
<feature type="compositionally biased region" description="Low complexity" evidence="1">
    <location>
        <begin position="1440"/>
        <end position="1450"/>
    </location>
</feature>
<proteinExistence type="predicted"/>
<dbReference type="SUPFAM" id="SSF117289">
    <property type="entry name" value="Nucleoporin domain"/>
    <property type="match status" value="1"/>
</dbReference>
<feature type="region of interest" description="Disordered" evidence="1">
    <location>
        <begin position="1543"/>
        <end position="1585"/>
    </location>
</feature>
<feature type="region of interest" description="Disordered" evidence="1">
    <location>
        <begin position="1277"/>
        <end position="1310"/>
    </location>
</feature>
<feature type="region of interest" description="Disordered" evidence="1">
    <location>
        <begin position="1802"/>
        <end position="1875"/>
    </location>
</feature>
<feature type="compositionally biased region" description="Polar residues" evidence="1">
    <location>
        <begin position="1451"/>
        <end position="1466"/>
    </location>
</feature>
<gene>
    <name evidence="2" type="ORF">CM83_43495</name>
</gene>
<dbReference type="Gene3D" id="2.130.10.10">
    <property type="entry name" value="YVTN repeat-like/Quinoprotein amine dehydrogenase"/>
    <property type="match status" value="1"/>
</dbReference>
<feature type="compositionally biased region" description="Polar residues" evidence="1">
    <location>
        <begin position="828"/>
        <end position="850"/>
    </location>
</feature>
<dbReference type="InterPro" id="IPR026054">
    <property type="entry name" value="Nucleoporin"/>
</dbReference>
<dbReference type="PANTHER" id="PTHR23193">
    <property type="entry name" value="NUCLEAR PORE COMPLEX PROTEIN NUP"/>
    <property type="match status" value="1"/>
</dbReference>
<feature type="compositionally biased region" description="Polar residues" evidence="1">
    <location>
        <begin position="1822"/>
        <end position="1848"/>
    </location>
</feature>
<protein>
    <recommendedName>
        <fullName evidence="3">Nuclear pore complex protein Nup214</fullName>
    </recommendedName>
</protein>
<feature type="region of interest" description="Disordered" evidence="1">
    <location>
        <begin position="424"/>
        <end position="565"/>
    </location>
</feature>
<feature type="compositionally biased region" description="Polar residues" evidence="1">
    <location>
        <begin position="1720"/>
        <end position="1770"/>
    </location>
</feature>
<feature type="compositionally biased region" description="Polar residues" evidence="1">
    <location>
        <begin position="502"/>
        <end position="514"/>
    </location>
</feature>
<accession>A0A0A9Z0V3</accession>
<feature type="region of interest" description="Disordered" evidence="1">
    <location>
        <begin position="1706"/>
        <end position="1775"/>
    </location>
</feature>
<feature type="compositionally biased region" description="Low complexity" evidence="1">
    <location>
        <begin position="1859"/>
        <end position="1875"/>
    </location>
</feature>
<feature type="compositionally biased region" description="Low complexity" evidence="1">
    <location>
        <begin position="1802"/>
        <end position="1821"/>
    </location>
</feature>
<evidence type="ECO:0000313" key="2">
    <source>
        <dbReference type="EMBL" id="JAG36978.1"/>
    </source>
</evidence>
<reference evidence="2" key="2">
    <citation type="submission" date="2014-07" db="EMBL/GenBank/DDBJ databases">
        <authorList>
            <person name="Hull J."/>
        </authorList>
    </citation>
    <scope>NUCLEOTIDE SEQUENCE</scope>
</reference>
<organism evidence="2">
    <name type="scientific">Lygus hesperus</name>
    <name type="common">Western plant bug</name>
    <dbReference type="NCBI Taxonomy" id="30085"/>
    <lineage>
        <taxon>Eukaryota</taxon>
        <taxon>Metazoa</taxon>
        <taxon>Ecdysozoa</taxon>
        <taxon>Arthropoda</taxon>
        <taxon>Hexapoda</taxon>
        <taxon>Insecta</taxon>
        <taxon>Pterygota</taxon>
        <taxon>Neoptera</taxon>
        <taxon>Paraneoptera</taxon>
        <taxon>Hemiptera</taxon>
        <taxon>Heteroptera</taxon>
        <taxon>Panheteroptera</taxon>
        <taxon>Cimicomorpha</taxon>
        <taxon>Miridae</taxon>
        <taxon>Mirini</taxon>
        <taxon>Lygus</taxon>
    </lineage>
</organism>
<feature type="compositionally biased region" description="Polar residues" evidence="1">
    <location>
        <begin position="985"/>
        <end position="994"/>
    </location>
</feature>
<feature type="compositionally biased region" description="Polar residues" evidence="1">
    <location>
        <begin position="1387"/>
        <end position="1399"/>
    </location>
</feature>
<evidence type="ECO:0000256" key="1">
    <source>
        <dbReference type="SAM" id="MobiDB-lite"/>
    </source>
</evidence>
<dbReference type="GO" id="GO:0006405">
    <property type="term" value="P:RNA export from nucleus"/>
    <property type="evidence" value="ECO:0007669"/>
    <property type="project" value="TreeGrafter"/>
</dbReference>
<feature type="compositionally biased region" description="Low complexity" evidence="1">
    <location>
        <begin position="547"/>
        <end position="561"/>
    </location>
</feature>
<reference evidence="2" key="1">
    <citation type="journal article" date="2014" name="PLoS ONE">
        <title>Transcriptome-Based Identification of ABC Transporters in the Western Tarnished Plant Bug Lygus hesperus.</title>
        <authorList>
            <person name="Hull J.J."/>
            <person name="Chaney K."/>
            <person name="Geib S.M."/>
            <person name="Fabrick J.A."/>
            <person name="Brent C.S."/>
            <person name="Walsh D."/>
            <person name="Lavine L.C."/>
        </authorList>
    </citation>
    <scope>NUCLEOTIDE SEQUENCE</scope>
</reference>
<name>A0A0A9Z0V3_LYGHE</name>
<dbReference type="PANTHER" id="PTHR23193:SF46">
    <property type="entry name" value="NUCLEAR PORE COMPLEX PROTEIN NUP214"/>
    <property type="match status" value="1"/>
</dbReference>
<feature type="region of interest" description="Disordered" evidence="1">
    <location>
        <begin position="1076"/>
        <end position="1130"/>
    </location>
</feature>
<feature type="compositionally biased region" description="Polar residues" evidence="1">
    <location>
        <begin position="523"/>
        <end position="534"/>
    </location>
</feature>